<dbReference type="EMBL" id="CAJPDT010000058">
    <property type="protein sequence ID" value="CAF9930584.1"/>
    <property type="molecule type" value="Genomic_DNA"/>
</dbReference>
<dbReference type="AlphaFoldDB" id="A0A8H3FWM0"/>
<sequence>MFDWMRAKGRVVNIPKEWLTEERLGDEVPEEDASTTSAPDSQLEKDIADPAMYPTDTAMDEGGEDIIVGDDGNRDDPDEDWNGAPAEKSPLATNDIEADDLDANDEQIPNAGAAIGGQTLTASNGMGPKAPYATQNEKLKYAQLVLRIGEFLISIEVTRSDDFTQFTAPDTRKRRKKHTDSSFSVWRARRNDDDECQRDLYDIYDGSDEEDA</sequence>
<evidence type="ECO:0000313" key="3">
    <source>
        <dbReference type="Proteomes" id="UP000664534"/>
    </source>
</evidence>
<feature type="compositionally biased region" description="Acidic residues" evidence="1">
    <location>
        <begin position="58"/>
        <end position="68"/>
    </location>
</feature>
<gene>
    <name evidence="2" type="ORF">IMSHALPRED_008225</name>
</gene>
<name>A0A8H3FWM0_9LECA</name>
<protein>
    <submittedName>
        <fullName evidence="2">Uncharacterized protein</fullName>
    </submittedName>
</protein>
<organism evidence="2 3">
    <name type="scientific">Imshaugia aleurites</name>
    <dbReference type="NCBI Taxonomy" id="172621"/>
    <lineage>
        <taxon>Eukaryota</taxon>
        <taxon>Fungi</taxon>
        <taxon>Dikarya</taxon>
        <taxon>Ascomycota</taxon>
        <taxon>Pezizomycotina</taxon>
        <taxon>Lecanoromycetes</taxon>
        <taxon>OSLEUM clade</taxon>
        <taxon>Lecanoromycetidae</taxon>
        <taxon>Lecanorales</taxon>
        <taxon>Lecanorineae</taxon>
        <taxon>Parmeliaceae</taxon>
        <taxon>Imshaugia</taxon>
    </lineage>
</organism>
<evidence type="ECO:0000256" key="1">
    <source>
        <dbReference type="SAM" id="MobiDB-lite"/>
    </source>
</evidence>
<feature type="region of interest" description="Disordered" evidence="1">
    <location>
        <begin position="18"/>
        <end position="92"/>
    </location>
</feature>
<keyword evidence="3" id="KW-1185">Reference proteome</keyword>
<dbReference type="Proteomes" id="UP000664534">
    <property type="component" value="Unassembled WGS sequence"/>
</dbReference>
<accession>A0A8H3FWM0</accession>
<evidence type="ECO:0000313" key="2">
    <source>
        <dbReference type="EMBL" id="CAF9930584.1"/>
    </source>
</evidence>
<proteinExistence type="predicted"/>
<comment type="caution">
    <text evidence="2">The sequence shown here is derived from an EMBL/GenBank/DDBJ whole genome shotgun (WGS) entry which is preliminary data.</text>
</comment>
<reference evidence="2" key="1">
    <citation type="submission" date="2021-03" db="EMBL/GenBank/DDBJ databases">
        <authorList>
            <person name="Tagirdzhanova G."/>
        </authorList>
    </citation>
    <scope>NUCLEOTIDE SEQUENCE</scope>
</reference>